<dbReference type="EMBL" id="RPDH01000001">
    <property type="protein sequence ID" value="RPE12977.1"/>
    <property type="molecule type" value="Genomic_DNA"/>
</dbReference>
<proteinExistence type="predicted"/>
<keyword evidence="5" id="KW-1185">Reference proteome</keyword>
<dbReference type="InterPro" id="IPR003439">
    <property type="entry name" value="ABC_transporter-like_ATP-bd"/>
</dbReference>
<evidence type="ECO:0000256" key="1">
    <source>
        <dbReference type="ARBA" id="ARBA00022741"/>
    </source>
</evidence>
<organism evidence="4 5">
    <name type="scientific">Chitinophaga lutea</name>
    <dbReference type="NCBI Taxonomy" id="2488634"/>
    <lineage>
        <taxon>Bacteria</taxon>
        <taxon>Pseudomonadati</taxon>
        <taxon>Bacteroidota</taxon>
        <taxon>Chitinophagia</taxon>
        <taxon>Chitinophagales</taxon>
        <taxon>Chitinophagaceae</taxon>
        <taxon>Chitinophaga</taxon>
    </lineage>
</organism>
<comment type="caution">
    <text evidence="4">The sequence shown here is derived from an EMBL/GenBank/DDBJ whole genome shotgun (WGS) entry which is preliminary data.</text>
</comment>
<evidence type="ECO:0000256" key="2">
    <source>
        <dbReference type="ARBA" id="ARBA00022840"/>
    </source>
</evidence>
<dbReference type="InterPro" id="IPR027417">
    <property type="entry name" value="P-loop_NTPase"/>
</dbReference>
<dbReference type="Proteomes" id="UP000278351">
    <property type="component" value="Unassembled WGS sequence"/>
</dbReference>
<dbReference type="GO" id="GO:0005524">
    <property type="term" value="F:ATP binding"/>
    <property type="evidence" value="ECO:0007669"/>
    <property type="project" value="UniProtKB-KW"/>
</dbReference>
<dbReference type="PROSITE" id="PS50893">
    <property type="entry name" value="ABC_TRANSPORTER_2"/>
    <property type="match status" value="2"/>
</dbReference>
<dbReference type="PANTHER" id="PTHR43514">
    <property type="entry name" value="ABC TRANSPORTER I FAMILY MEMBER 10"/>
    <property type="match status" value="1"/>
</dbReference>
<dbReference type="GO" id="GO:0016887">
    <property type="term" value="F:ATP hydrolysis activity"/>
    <property type="evidence" value="ECO:0007669"/>
    <property type="project" value="InterPro"/>
</dbReference>
<keyword evidence="2 4" id="KW-0067">ATP-binding</keyword>
<dbReference type="InterPro" id="IPR050334">
    <property type="entry name" value="Molybdenum_import_ModC"/>
</dbReference>
<dbReference type="SUPFAM" id="SSF52540">
    <property type="entry name" value="P-loop containing nucleoside triphosphate hydrolases"/>
    <property type="match status" value="2"/>
</dbReference>
<keyword evidence="1" id="KW-0547">Nucleotide-binding</keyword>
<dbReference type="AlphaFoldDB" id="A0A3N4QAC7"/>
<evidence type="ECO:0000313" key="5">
    <source>
        <dbReference type="Proteomes" id="UP000278351"/>
    </source>
</evidence>
<dbReference type="CDD" id="cd00267">
    <property type="entry name" value="ABC_ATPase"/>
    <property type="match status" value="1"/>
</dbReference>
<dbReference type="Pfam" id="PF00005">
    <property type="entry name" value="ABC_tran"/>
    <property type="match status" value="2"/>
</dbReference>
<evidence type="ECO:0000313" key="4">
    <source>
        <dbReference type="EMBL" id="RPE12977.1"/>
    </source>
</evidence>
<feature type="domain" description="ABC transporter" evidence="3">
    <location>
        <begin position="272"/>
        <end position="491"/>
    </location>
</feature>
<accession>A0A3N4QAC7</accession>
<name>A0A3N4QAC7_9BACT</name>
<reference evidence="4 5" key="1">
    <citation type="submission" date="2018-11" db="EMBL/GenBank/DDBJ databases">
        <title>Chitinophaga lutea sp.nov., isolate from arsenic contaminated soil.</title>
        <authorList>
            <person name="Zong Y."/>
        </authorList>
    </citation>
    <scope>NUCLEOTIDE SEQUENCE [LARGE SCALE GENOMIC DNA]</scope>
    <source>
        <strain evidence="4 5">ZY74</strain>
    </source>
</reference>
<dbReference type="OrthoDB" id="9789994at2"/>
<dbReference type="Gene3D" id="3.40.50.300">
    <property type="entry name" value="P-loop containing nucleotide triphosphate hydrolases"/>
    <property type="match status" value="2"/>
</dbReference>
<dbReference type="InterPro" id="IPR003593">
    <property type="entry name" value="AAA+_ATPase"/>
</dbReference>
<feature type="domain" description="ABC transporter" evidence="3">
    <location>
        <begin position="5"/>
        <end position="248"/>
    </location>
</feature>
<gene>
    <name evidence="4" type="ORF">EGT74_05410</name>
</gene>
<protein>
    <submittedName>
        <fullName evidence="4">ATP-binding cassette domain-containing protein</fullName>
    </submittedName>
</protein>
<sequence>MLPFLSLEHITVRNLDKTLLREFTWQVRTGEHWAVVGNSGSGKTSLLHTILGKNNVINGSIRHYFYERYRQTHEVTDPYFNYRRLIQMAGHHHDFRNLSHTTDFYYQQRFNSMDSEDAPTVSAYLDGRMADPLLAPLEVAHLADKQLIKLSNGETRRVMIARALLQQPALLLLDNPFMGLDVQSRKAFHGIVDHVAQSGTTVVLVTTPAEIPGSITHVLHLHEGRIAGTYTRQAFLEQYREEAPAPAGLEIDAELLAQLIADAPPMTYRHIVRMENIHVQYGENVILDGIDWTVRPHEQWALLGPNGSGKSTLLSLINADNPQSYANKIELFDRKRGSGESIWDIKKKIGFVSPELHQYFKSDATCLQVTGSGFFDTIGYLRACTPGQLDKARGWMRLLEIEPFADEKFKQVPESVQRLVLLARALVKNPPLLIFDEPVQGLDAHQKNHFKAVIEALCRHLPVTLIYVTHYEEELPAGVVHFLRIRNGKMI</sequence>
<dbReference type="SMART" id="SM00382">
    <property type="entry name" value="AAA"/>
    <property type="match status" value="2"/>
</dbReference>
<dbReference type="PANTHER" id="PTHR43514:SF4">
    <property type="entry name" value="ABC TRANSPORTER I FAMILY MEMBER 10"/>
    <property type="match status" value="1"/>
</dbReference>
<evidence type="ECO:0000259" key="3">
    <source>
        <dbReference type="PROSITE" id="PS50893"/>
    </source>
</evidence>
<dbReference type="RefSeq" id="WP_123845494.1">
    <property type="nucleotide sequence ID" value="NZ_RPDH01000001.1"/>
</dbReference>